<dbReference type="Pfam" id="PF13407">
    <property type="entry name" value="Peripla_BP_4"/>
    <property type="match status" value="1"/>
</dbReference>
<dbReference type="AlphaFoldDB" id="A0A3A9YQX9"/>
<comment type="subcellular location">
    <subcellularLocation>
        <location evidence="1">Cell envelope</location>
    </subcellularLocation>
</comment>
<keyword evidence="5" id="KW-1185">Reference proteome</keyword>
<proteinExistence type="predicted"/>
<dbReference type="InterPro" id="IPR050555">
    <property type="entry name" value="Bact_Solute-Bind_Prot2"/>
</dbReference>
<evidence type="ECO:0000313" key="5">
    <source>
        <dbReference type="Proteomes" id="UP000272474"/>
    </source>
</evidence>
<evidence type="ECO:0000256" key="2">
    <source>
        <dbReference type="ARBA" id="ARBA00022729"/>
    </source>
</evidence>
<name>A0A3A9YQX9_9ACTN</name>
<evidence type="ECO:0000313" key="4">
    <source>
        <dbReference type="EMBL" id="RKN38355.1"/>
    </source>
</evidence>
<organism evidence="4 5">
    <name type="scientific">Streptomyces hoynatensis</name>
    <dbReference type="NCBI Taxonomy" id="1141874"/>
    <lineage>
        <taxon>Bacteria</taxon>
        <taxon>Bacillati</taxon>
        <taxon>Actinomycetota</taxon>
        <taxon>Actinomycetes</taxon>
        <taxon>Kitasatosporales</taxon>
        <taxon>Streptomycetaceae</taxon>
        <taxon>Streptomyces</taxon>
    </lineage>
</organism>
<reference evidence="4 5" key="1">
    <citation type="journal article" date="2014" name="Int. J. Syst. Evol. Microbiol.">
        <title>Streptomyces hoynatensis sp. nov., isolated from deep marine sediment.</title>
        <authorList>
            <person name="Veyisoglu A."/>
            <person name="Sahin N."/>
        </authorList>
    </citation>
    <scope>NUCLEOTIDE SEQUENCE [LARGE SCALE GENOMIC DNA]</scope>
    <source>
        <strain evidence="4 5">KCTC 29097</strain>
    </source>
</reference>
<dbReference type="PANTHER" id="PTHR30036">
    <property type="entry name" value="D-XYLOSE-BINDING PERIPLASMIC PROTEIN"/>
    <property type="match status" value="1"/>
</dbReference>
<gene>
    <name evidence="4" type="ORF">D7294_24915</name>
</gene>
<feature type="domain" description="Periplasmic binding protein" evidence="3">
    <location>
        <begin position="30"/>
        <end position="291"/>
    </location>
</feature>
<sequence>MAAALAACGEAGGGDDDKDNDGGGGGGYTIGLLLPENATARYESFDRPYIEDKIKELCPDCDIKYSNADQDTNTQKQQFDALLTEGVDAIILDAVDASATASWVEDAQAEDVPVIAYDRLAQGPIAGYVSYDNVKVGELQAQTLLDSLGDQAEGARVVMINGSPTDPNSGDFKQGAHSVLDDTVDVVYEQDIDGWDAALANEKMTGAIESLGNGNDPGFDAVYVANDGMAAGVITALHSAGITDVPVGGQDAEVAGLQSILAGDQTFTIYKALRQEAETTAELTYRVLEGDDTGDLATSTVDSPTDEDIPARLFDPVAVTVDNINDTVVADGFHTPEEICTGDYAAACQEAGIG</sequence>
<dbReference type="GO" id="GO:0030288">
    <property type="term" value="C:outer membrane-bounded periplasmic space"/>
    <property type="evidence" value="ECO:0007669"/>
    <property type="project" value="TreeGrafter"/>
</dbReference>
<dbReference type="OrthoDB" id="9773673at2"/>
<comment type="caution">
    <text evidence="4">The sequence shown here is derived from an EMBL/GenBank/DDBJ whole genome shotgun (WGS) entry which is preliminary data.</text>
</comment>
<dbReference type="EMBL" id="RBAL01000018">
    <property type="protein sequence ID" value="RKN38355.1"/>
    <property type="molecule type" value="Genomic_DNA"/>
</dbReference>
<evidence type="ECO:0000259" key="3">
    <source>
        <dbReference type="Pfam" id="PF13407"/>
    </source>
</evidence>
<dbReference type="Proteomes" id="UP000272474">
    <property type="component" value="Unassembled WGS sequence"/>
</dbReference>
<dbReference type="InterPro" id="IPR025997">
    <property type="entry name" value="SBP_2_dom"/>
</dbReference>
<dbReference type="InterPro" id="IPR028082">
    <property type="entry name" value="Peripla_BP_I"/>
</dbReference>
<accession>A0A3A9YQX9</accession>
<dbReference type="Gene3D" id="3.40.50.2300">
    <property type="match status" value="2"/>
</dbReference>
<dbReference type="GO" id="GO:0030246">
    <property type="term" value="F:carbohydrate binding"/>
    <property type="evidence" value="ECO:0007669"/>
    <property type="project" value="TreeGrafter"/>
</dbReference>
<dbReference type="SUPFAM" id="SSF53822">
    <property type="entry name" value="Periplasmic binding protein-like I"/>
    <property type="match status" value="1"/>
</dbReference>
<protein>
    <submittedName>
        <fullName evidence="4">Sugar ABC transporter substrate-binding protein</fullName>
    </submittedName>
</protein>
<evidence type="ECO:0000256" key="1">
    <source>
        <dbReference type="ARBA" id="ARBA00004196"/>
    </source>
</evidence>
<dbReference type="PANTHER" id="PTHR30036:SF1">
    <property type="entry name" value="D-XYLOSE-BINDING PERIPLASMIC PROTEIN"/>
    <property type="match status" value="1"/>
</dbReference>
<keyword evidence="2" id="KW-0732">Signal</keyword>